<dbReference type="RefSeq" id="WP_154148521.1">
    <property type="nucleotide sequence ID" value="NZ_SZWE01000001.1"/>
</dbReference>
<keyword evidence="2" id="KW-1133">Transmembrane helix</keyword>
<keyword evidence="4" id="KW-1185">Reference proteome</keyword>
<dbReference type="OrthoDB" id="7829286at2"/>
<evidence type="ECO:0000256" key="2">
    <source>
        <dbReference type="SAM" id="Phobius"/>
    </source>
</evidence>
<organism evidence="3 4">
    <name type="scientific">Roseovarius bejariae</name>
    <dbReference type="NCBI Taxonomy" id="2576383"/>
    <lineage>
        <taxon>Bacteria</taxon>
        <taxon>Pseudomonadati</taxon>
        <taxon>Pseudomonadota</taxon>
        <taxon>Alphaproteobacteria</taxon>
        <taxon>Rhodobacterales</taxon>
        <taxon>Roseobacteraceae</taxon>
        <taxon>Roseovarius</taxon>
    </lineage>
</organism>
<proteinExistence type="predicted"/>
<evidence type="ECO:0000313" key="4">
    <source>
        <dbReference type="Proteomes" id="UP000564704"/>
    </source>
</evidence>
<comment type="caution">
    <text evidence="3">The sequence shown here is derived from an EMBL/GenBank/DDBJ whole genome shotgun (WGS) entry which is preliminary data.</text>
</comment>
<dbReference type="AlphaFoldDB" id="A0A844CQH8"/>
<name>A0A844CQH8_9RHOB</name>
<gene>
    <name evidence="3" type="ORF">FDP25_02135</name>
</gene>
<dbReference type="Proteomes" id="UP000564704">
    <property type="component" value="Unassembled WGS sequence"/>
</dbReference>
<keyword evidence="2" id="KW-0472">Membrane</keyword>
<protein>
    <submittedName>
        <fullName evidence="3">Uncharacterized protein</fullName>
    </submittedName>
</protein>
<reference evidence="3 4" key="1">
    <citation type="submission" date="2019-05" db="EMBL/GenBank/DDBJ databases">
        <title>Roseovarius bejariae sp. nov., a moderately halophylic bacterium isolated from a saline soil in Rambla Salada (Murcia).</title>
        <authorList>
            <person name="Castro D.J."/>
            <person name="Gomez-Altuve A."/>
            <person name="Reina J.C."/>
            <person name="Rodriguez M."/>
            <person name="Sampedro I."/>
            <person name="Llamas I."/>
            <person name="Martinez-Checa F."/>
        </authorList>
    </citation>
    <scope>NUCLEOTIDE SEQUENCE [LARGE SCALE GENOMIC DNA]</scope>
    <source>
        <strain evidence="3 4">A21</strain>
    </source>
</reference>
<feature type="transmembrane region" description="Helical" evidence="2">
    <location>
        <begin position="211"/>
        <end position="234"/>
    </location>
</feature>
<evidence type="ECO:0000313" key="3">
    <source>
        <dbReference type="EMBL" id="MRU14219.1"/>
    </source>
</evidence>
<dbReference type="EMBL" id="SZWE01000001">
    <property type="protein sequence ID" value="MRU14219.1"/>
    <property type="molecule type" value="Genomic_DNA"/>
</dbReference>
<evidence type="ECO:0000256" key="1">
    <source>
        <dbReference type="SAM" id="MobiDB-lite"/>
    </source>
</evidence>
<accession>A0A844CQH8</accession>
<feature type="region of interest" description="Disordered" evidence="1">
    <location>
        <begin position="146"/>
        <end position="171"/>
    </location>
</feature>
<sequence>MINERTWVTAGLVFLGTRDIDIADTANSIRATLEQMGHTITSCQVLTQESAVVVSCCHTLRVTVEQDACVDEFSQQVPRLLSLAIAEDDMVPVPDGRGLTNDMVLTHALRDLHRHLSADYVRWTGHSRLLASTDFLMMTADLPGPIEPQGVRGPAGTPSDTAPQAQDADSDTPELAHLRSFLLAVDANPELTHTALNGPEVEPPLSTPQRLAAWFMAYAVLFLATPVGIALLLVNFLKGENPRLATQAAALTGTFLSFQAMGTTAQAMQTMQSFLS</sequence>
<keyword evidence="2" id="KW-0812">Transmembrane</keyword>